<dbReference type="EMBL" id="KV427965">
    <property type="protein sequence ID" value="KZS99370.1"/>
    <property type="molecule type" value="Genomic_DNA"/>
</dbReference>
<protein>
    <submittedName>
        <fullName evidence="2">Uncharacterized protein</fullName>
    </submittedName>
</protein>
<keyword evidence="1" id="KW-0472">Membrane</keyword>
<gene>
    <name evidence="2" type="ORF">LAESUDRAFT_668066</name>
</gene>
<keyword evidence="1" id="KW-1133">Transmembrane helix</keyword>
<evidence type="ECO:0000313" key="2">
    <source>
        <dbReference type="EMBL" id="KZS99370.1"/>
    </source>
</evidence>
<dbReference type="GeneID" id="63822392"/>
<sequence>MIVPWAVIGICYVCCMFILLIIRFLLAWENRRRDMEERDTTYDDGYIEVLLPDGTHVEKKVEKVCHVLYCRSTMHELVR</sequence>
<dbReference type="STRING" id="1314785.A0A165ANV5"/>
<accession>A0A165ANV5</accession>
<dbReference type="InParanoid" id="A0A165ANV5"/>
<organism evidence="2 3">
    <name type="scientific">Laetiporus sulphureus 93-53</name>
    <dbReference type="NCBI Taxonomy" id="1314785"/>
    <lineage>
        <taxon>Eukaryota</taxon>
        <taxon>Fungi</taxon>
        <taxon>Dikarya</taxon>
        <taxon>Basidiomycota</taxon>
        <taxon>Agaricomycotina</taxon>
        <taxon>Agaricomycetes</taxon>
        <taxon>Polyporales</taxon>
        <taxon>Laetiporus</taxon>
    </lineage>
</organism>
<dbReference type="AlphaFoldDB" id="A0A165ANV5"/>
<dbReference type="OrthoDB" id="6730379at2759"/>
<name>A0A165ANV5_9APHY</name>
<evidence type="ECO:0000256" key="1">
    <source>
        <dbReference type="SAM" id="Phobius"/>
    </source>
</evidence>
<feature type="transmembrane region" description="Helical" evidence="1">
    <location>
        <begin position="6"/>
        <end position="28"/>
    </location>
</feature>
<dbReference type="RefSeq" id="XP_040757111.1">
    <property type="nucleotide sequence ID" value="XM_040905362.1"/>
</dbReference>
<evidence type="ECO:0000313" key="3">
    <source>
        <dbReference type="Proteomes" id="UP000076871"/>
    </source>
</evidence>
<dbReference type="Proteomes" id="UP000076871">
    <property type="component" value="Unassembled WGS sequence"/>
</dbReference>
<keyword evidence="1" id="KW-0812">Transmembrane</keyword>
<proteinExistence type="predicted"/>
<keyword evidence="3" id="KW-1185">Reference proteome</keyword>
<reference evidence="2 3" key="1">
    <citation type="journal article" date="2016" name="Mol. Biol. Evol.">
        <title>Comparative Genomics of Early-Diverging Mushroom-Forming Fungi Provides Insights into the Origins of Lignocellulose Decay Capabilities.</title>
        <authorList>
            <person name="Nagy L.G."/>
            <person name="Riley R."/>
            <person name="Tritt A."/>
            <person name="Adam C."/>
            <person name="Daum C."/>
            <person name="Floudas D."/>
            <person name="Sun H."/>
            <person name="Yadav J.S."/>
            <person name="Pangilinan J."/>
            <person name="Larsson K.H."/>
            <person name="Matsuura K."/>
            <person name="Barry K."/>
            <person name="Labutti K."/>
            <person name="Kuo R."/>
            <person name="Ohm R.A."/>
            <person name="Bhattacharya S.S."/>
            <person name="Shirouzu T."/>
            <person name="Yoshinaga Y."/>
            <person name="Martin F.M."/>
            <person name="Grigoriev I.V."/>
            <person name="Hibbett D.S."/>
        </authorList>
    </citation>
    <scope>NUCLEOTIDE SEQUENCE [LARGE SCALE GENOMIC DNA]</scope>
    <source>
        <strain evidence="2 3">93-53</strain>
    </source>
</reference>